<evidence type="ECO:0000256" key="3">
    <source>
        <dbReference type="ARBA" id="ARBA00012438"/>
    </source>
</evidence>
<evidence type="ECO:0000256" key="6">
    <source>
        <dbReference type="ARBA" id="ARBA00022679"/>
    </source>
</evidence>
<feature type="domain" description="Histidine kinase" evidence="16">
    <location>
        <begin position="361"/>
        <end position="569"/>
    </location>
</feature>
<keyword evidence="6 17" id="KW-0808">Transferase</keyword>
<gene>
    <name evidence="17" type="primary">dctB_1</name>
    <name evidence="17" type="ORF">PH7735_00943</name>
</gene>
<dbReference type="CDD" id="cd00082">
    <property type="entry name" value="HisKA"/>
    <property type="match status" value="1"/>
</dbReference>
<dbReference type="EMBL" id="CYTW01000001">
    <property type="protein sequence ID" value="CUJ88572.1"/>
    <property type="molecule type" value="Genomic_DNA"/>
</dbReference>
<dbReference type="PROSITE" id="PS50109">
    <property type="entry name" value="HIS_KIN"/>
    <property type="match status" value="1"/>
</dbReference>
<keyword evidence="12" id="KW-0902">Two-component regulatory system</keyword>
<dbReference type="SUPFAM" id="SSF47384">
    <property type="entry name" value="Homodimeric domain of signal transducing histidine kinase"/>
    <property type="match status" value="1"/>
</dbReference>
<dbReference type="Gene3D" id="3.30.565.10">
    <property type="entry name" value="Histidine kinase-like ATPase, C-terminal domain"/>
    <property type="match status" value="1"/>
</dbReference>
<evidence type="ECO:0000256" key="14">
    <source>
        <dbReference type="SAM" id="Coils"/>
    </source>
</evidence>
<evidence type="ECO:0000256" key="1">
    <source>
        <dbReference type="ARBA" id="ARBA00000085"/>
    </source>
</evidence>
<evidence type="ECO:0000256" key="15">
    <source>
        <dbReference type="SAM" id="Phobius"/>
    </source>
</evidence>
<dbReference type="InterPro" id="IPR004358">
    <property type="entry name" value="Sig_transdc_His_kin-like_C"/>
</dbReference>
<evidence type="ECO:0000256" key="13">
    <source>
        <dbReference type="ARBA" id="ARBA00023136"/>
    </source>
</evidence>
<feature type="coiled-coil region" evidence="14">
    <location>
        <begin position="308"/>
        <end position="352"/>
    </location>
</feature>
<dbReference type="Pfam" id="PF02743">
    <property type="entry name" value="dCache_1"/>
    <property type="match status" value="1"/>
</dbReference>
<keyword evidence="10" id="KW-0067">ATP-binding</keyword>
<dbReference type="InterPro" id="IPR036097">
    <property type="entry name" value="HisK_dim/P_sf"/>
</dbReference>
<keyword evidence="9" id="KW-0418">Kinase</keyword>
<proteinExistence type="predicted"/>
<dbReference type="InterPro" id="IPR017055">
    <property type="entry name" value="Sig_transdc_His_kinase_DctB"/>
</dbReference>
<evidence type="ECO:0000256" key="10">
    <source>
        <dbReference type="ARBA" id="ARBA00022840"/>
    </source>
</evidence>
<dbReference type="PIRSF" id="PIRSF036431">
    <property type="entry name" value="STHK_DctB"/>
    <property type="match status" value="1"/>
</dbReference>
<evidence type="ECO:0000256" key="11">
    <source>
        <dbReference type="ARBA" id="ARBA00022989"/>
    </source>
</evidence>
<dbReference type="SUPFAM" id="SSF55874">
    <property type="entry name" value="ATPase domain of HSP90 chaperone/DNA topoisomerase II/histidine kinase"/>
    <property type="match status" value="1"/>
</dbReference>
<evidence type="ECO:0000256" key="4">
    <source>
        <dbReference type="ARBA" id="ARBA00022475"/>
    </source>
</evidence>
<keyword evidence="13 15" id="KW-0472">Membrane</keyword>
<dbReference type="SMART" id="SM00387">
    <property type="entry name" value="HATPase_c"/>
    <property type="match status" value="1"/>
</dbReference>
<comment type="catalytic activity">
    <reaction evidence="1">
        <text>ATP + protein L-histidine = ADP + protein N-phospho-L-histidine.</text>
        <dbReference type="EC" id="2.7.13.3"/>
    </reaction>
</comment>
<keyword evidence="8" id="KW-0547">Nucleotide-binding</keyword>
<dbReference type="Gene3D" id="6.10.250.3020">
    <property type="match status" value="1"/>
</dbReference>
<keyword evidence="14" id="KW-0175">Coiled coil</keyword>
<dbReference type="PANTHER" id="PTHR43065:SF46">
    <property type="entry name" value="C4-DICARBOXYLATE TRANSPORT SENSOR PROTEIN DCTB"/>
    <property type="match status" value="1"/>
</dbReference>
<dbReference type="InterPro" id="IPR036890">
    <property type="entry name" value="HATPase_C_sf"/>
</dbReference>
<evidence type="ECO:0000313" key="17">
    <source>
        <dbReference type="EMBL" id="CUJ88572.1"/>
    </source>
</evidence>
<dbReference type="Pfam" id="PF02518">
    <property type="entry name" value="HATPase_c"/>
    <property type="match status" value="1"/>
</dbReference>
<dbReference type="EC" id="2.7.13.3" evidence="3"/>
<dbReference type="GeneID" id="83880011"/>
<keyword evidence="5" id="KW-0597">Phosphoprotein</keyword>
<keyword evidence="11 15" id="KW-1133">Transmembrane helix</keyword>
<dbReference type="AlphaFoldDB" id="A0A0P1I3W7"/>
<feature type="transmembrane region" description="Helical" evidence="15">
    <location>
        <begin position="276"/>
        <end position="296"/>
    </location>
</feature>
<dbReference type="GO" id="GO:0005886">
    <property type="term" value="C:plasma membrane"/>
    <property type="evidence" value="ECO:0007669"/>
    <property type="project" value="UniProtKB-SubCell"/>
</dbReference>
<dbReference type="InterPro" id="IPR003594">
    <property type="entry name" value="HATPase_dom"/>
</dbReference>
<dbReference type="RefSeq" id="WP_058310119.1">
    <property type="nucleotide sequence ID" value="NZ_CYTW01000001.1"/>
</dbReference>
<protein>
    <recommendedName>
        <fullName evidence="3">histidine kinase</fullName>
        <ecNumber evidence="3">2.7.13.3</ecNumber>
    </recommendedName>
</protein>
<dbReference type="CDD" id="cd12914">
    <property type="entry name" value="PDC1_DGC_like"/>
    <property type="match status" value="1"/>
</dbReference>
<dbReference type="FunFam" id="3.30.450.20:FF:000127">
    <property type="entry name" value="C4-dicarboxylate transport sensor protein"/>
    <property type="match status" value="1"/>
</dbReference>
<dbReference type="InterPro" id="IPR003661">
    <property type="entry name" value="HisK_dim/P_dom"/>
</dbReference>
<dbReference type="InterPro" id="IPR033479">
    <property type="entry name" value="dCache_1"/>
</dbReference>
<evidence type="ECO:0000259" key="16">
    <source>
        <dbReference type="PROSITE" id="PS50109"/>
    </source>
</evidence>
<evidence type="ECO:0000256" key="5">
    <source>
        <dbReference type="ARBA" id="ARBA00022553"/>
    </source>
</evidence>
<dbReference type="SUPFAM" id="SSF103190">
    <property type="entry name" value="Sensory domain-like"/>
    <property type="match status" value="1"/>
</dbReference>
<name>A0A0P1I3W7_9RHOB</name>
<reference evidence="18" key="1">
    <citation type="submission" date="2015-09" db="EMBL/GenBank/DDBJ databases">
        <authorList>
            <person name="Rodrigo-Torres Lidia"/>
            <person name="Arahal R.David."/>
        </authorList>
    </citation>
    <scope>NUCLEOTIDE SEQUENCE [LARGE SCALE GENOMIC DNA]</scope>
    <source>
        <strain evidence="18">CECT 7735</strain>
    </source>
</reference>
<evidence type="ECO:0000256" key="7">
    <source>
        <dbReference type="ARBA" id="ARBA00022692"/>
    </source>
</evidence>
<evidence type="ECO:0000256" key="12">
    <source>
        <dbReference type="ARBA" id="ARBA00023012"/>
    </source>
</evidence>
<accession>A0A0P1I3W7</accession>
<dbReference type="PANTHER" id="PTHR43065">
    <property type="entry name" value="SENSOR HISTIDINE KINASE"/>
    <property type="match status" value="1"/>
</dbReference>
<dbReference type="Gene3D" id="3.30.450.20">
    <property type="entry name" value="PAS domain"/>
    <property type="match status" value="2"/>
</dbReference>
<dbReference type="PRINTS" id="PR00344">
    <property type="entry name" value="BCTRLSENSOR"/>
</dbReference>
<evidence type="ECO:0000256" key="8">
    <source>
        <dbReference type="ARBA" id="ARBA00022741"/>
    </source>
</evidence>
<dbReference type="InterPro" id="IPR029151">
    <property type="entry name" value="Sensor-like_sf"/>
</dbReference>
<comment type="subcellular location">
    <subcellularLocation>
        <location evidence="2">Cell membrane</location>
        <topology evidence="2">Multi-pass membrane protein</topology>
    </subcellularLocation>
</comment>
<dbReference type="STRING" id="1715693.PH7735_00943"/>
<sequence length="575" mass="63523">MRQISFLIPVLATILIAAGVFRASYVYFQSEELSKAEGRLSLYQSTVATELERFSHLTHVLARDASVIETALGKDTGDLNLRLEDFADQAGLDAIYLMGTDGFTIAASNHRHPESFIGQNYAFRPYFQRALEGTQGRFYAIGTTTGLPGYFIADAVLDATGRTIGVIAIKIDFSLLEERWKKSGEQVLLANEDGVVLLASEPEWRYRVLVPLSKSQRIRIQNAKQFPGKALDPLDWQETSELRARIGNEDRVHLTADIQRHDWTLHYFESDDRAVALSWMVTSLIGFLAGMALILFQIQRARRVSAALARSEKEEAKLRQANEFLAIEIEDRKTAERRLKRTQDELERASRLAALGRLAASVTHELGQPIAAMRNHLVAAEIGSNGPTPLTGKIGNLVDRMEGITRQLKFFATSDTDAFVEVNLNEAMQTSASLVAPNLEAAHADLRFELPDRAVTMRGSRLRVEQVMTNLLRNAIDACEDSETPVIQVRVGLLEGQAWFEIEDNGHGLGEATLTDLQEPFVTTRESGRGMGLGLAISTSIVNDLDGVMTAGNVTTGGAVFRVSFPAFETEEIAI</sequence>
<dbReference type="GO" id="GO:0000155">
    <property type="term" value="F:phosphorelay sensor kinase activity"/>
    <property type="evidence" value="ECO:0007669"/>
    <property type="project" value="InterPro"/>
</dbReference>
<evidence type="ECO:0000256" key="9">
    <source>
        <dbReference type="ARBA" id="ARBA00022777"/>
    </source>
</evidence>
<dbReference type="GO" id="GO:0005524">
    <property type="term" value="F:ATP binding"/>
    <property type="evidence" value="ECO:0007669"/>
    <property type="project" value="UniProtKB-KW"/>
</dbReference>
<dbReference type="InterPro" id="IPR005467">
    <property type="entry name" value="His_kinase_dom"/>
</dbReference>
<evidence type="ECO:0000256" key="2">
    <source>
        <dbReference type="ARBA" id="ARBA00004651"/>
    </source>
</evidence>
<evidence type="ECO:0000313" key="18">
    <source>
        <dbReference type="Proteomes" id="UP000051870"/>
    </source>
</evidence>
<keyword evidence="4" id="KW-1003">Cell membrane</keyword>
<keyword evidence="7 15" id="KW-0812">Transmembrane</keyword>
<keyword evidence="18" id="KW-1185">Reference proteome</keyword>
<dbReference type="Gene3D" id="1.10.287.130">
    <property type="match status" value="1"/>
</dbReference>
<organism evidence="17 18">
    <name type="scientific">Shimia thalassica</name>
    <dbReference type="NCBI Taxonomy" id="1715693"/>
    <lineage>
        <taxon>Bacteria</taxon>
        <taxon>Pseudomonadati</taxon>
        <taxon>Pseudomonadota</taxon>
        <taxon>Alphaproteobacteria</taxon>
        <taxon>Rhodobacterales</taxon>
        <taxon>Roseobacteraceae</taxon>
    </lineage>
</organism>
<dbReference type="Proteomes" id="UP000051870">
    <property type="component" value="Unassembled WGS sequence"/>
</dbReference>